<gene>
    <name evidence="1" type="ORF">CEXT_433481</name>
</gene>
<accession>A0AAV4MDF2</accession>
<name>A0AAV4MDF2_CAEEX</name>
<keyword evidence="2" id="KW-1185">Reference proteome</keyword>
<dbReference type="Proteomes" id="UP001054945">
    <property type="component" value="Unassembled WGS sequence"/>
</dbReference>
<comment type="caution">
    <text evidence="1">The sequence shown here is derived from an EMBL/GenBank/DDBJ whole genome shotgun (WGS) entry which is preliminary data.</text>
</comment>
<proteinExistence type="predicted"/>
<evidence type="ECO:0000313" key="2">
    <source>
        <dbReference type="Proteomes" id="UP001054945"/>
    </source>
</evidence>
<organism evidence="1 2">
    <name type="scientific">Caerostris extrusa</name>
    <name type="common">Bark spider</name>
    <name type="synonym">Caerostris bankana</name>
    <dbReference type="NCBI Taxonomy" id="172846"/>
    <lineage>
        <taxon>Eukaryota</taxon>
        <taxon>Metazoa</taxon>
        <taxon>Ecdysozoa</taxon>
        <taxon>Arthropoda</taxon>
        <taxon>Chelicerata</taxon>
        <taxon>Arachnida</taxon>
        <taxon>Araneae</taxon>
        <taxon>Araneomorphae</taxon>
        <taxon>Entelegynae</taxon>
        <taxon>Araneoidea</taxon>
        <taxon>Araneidae</taxon>
        <taxon>Caerostris</taxon>
    </lineage>
</organism>
<dbReference type="EMBL" id="BPLR01002105">
    <property type="protein sequence ID" value="GIX70039.1"/>
    <property type="molecule type" value="Genomic_DNA"/>
</dbReference>
<dbReference type="AlphaFoldDB" id="A0AAV4MDF2"/>
<protein>
    <submittedName>
        <fullName evidence="1">Uncharacterized protein</fullName>
    </submittedName>
</protein>
<sequence length="71" mass="8510">MRDVREMFLDDGKSSWMPKRSLEVDERCTPPFLRHLHQRLLFARLSSNEWEMKGKKVILVSQPILRKVNKT</sequence>
<evidence type="ECO:0000313" key="1">
    <source>
        <dbReference type="EMBL" id="GIX70039.1"/>
    </source>
</evidence>
<reference evidence="1 2" key="1">
    <citation type="submission" date="2021-06" db="EMBL/GenBank/DDBJ databases">
        <title>Caerostris extrusa draft genome.</title>
        <authorList>
            <person name="Kono N."/>
            <person name="Arakawa K."/>
        </authorList>
    </citation>
    <scope>NUCLEOTIDE SEQUENCE [LARGE SCALE GENOMIC DNA]</scope>
</reference>